<dbReference type="PRINTS" id="PR00004">
    <property type="entry name" value="ANAPHYLATOXN"/>
</dbReference>
<dbReference type="Pfam" id="PF17790">
    <property type="entry name" value="MG1"/>
    <property type="match status" value="1"/>
</dbReference>
<evidence type="ECO:0000259" key="10">
    <source>
        <dbReference type="PROSITE" id="PS01178"/>
    </source>
</evidence>
<dbReference type="SUPFAM" id="SSF47686">
    <property type="entry name" value="Anaphylotoxins (complement system)"/>
    <property type="match status" value="1"/>
</dbReference>
<dbReference type="CDD" id="cd02896">
    <property type="entry name" value="complement_C3_C4_C5"/>
    <property type="match status" value="1"/>
</dbReference>
<evidence type="ECO:0000313" key="12">
    <source>
        <dbReference type="EMBL" id="EHH23816.1"/>
    </source>
</evidence>
<dbReference type="PROSITE" id="PS50189">
    <property type="entry name" value="NTR"/>
    <property type="match status" value="1"/>
</dbReference>
<dbReference type="Gene3D" id="2.60.40.690">
    <property type="entry name" value="Alpha-macroglobulin, receptor-binding domain"/>
    <property type="match status" value="1"/>
</dbReference>
<dbReference type="Gene3D" id="2.60.120.1540">
    <property type="match status" value="1"/>
</dbReference>
<dbReference type="InterPro" id="IPR041425">
    <property type="entry name" value="C3/4/5_MG1"/>
</dbReference>
<comment type="subcellular location">
    <subcellularLocation>
        <location evidence="1">Secreted</location>
    </subcellularLocation>
</comment>
<dbReference type="PROSITE" id="PS01178">
    <property type="entry name" value="ANAPHYLATOXIN_2"/>
    <property type="match status" value="1"/>
</dbReference>
<gene>
    <name evidence="12" type="ORF">EGK_07369</name>
</gene>
<dbReference type="Gene3D" id="1.20.91.20">
    <property type="entry name" value="Anaphylotoxins (complement system)"/>
    <property type="match status" value="1"/>
</dbReference>
<dbReference type="FunFam" id="2.60.40.10:FF:001901">
    <property type="entry name" value="Complement C5"/>
    <property type="match status" value="1"/>
</dbReference>
<keyword evidence="8" id="KW-0395">Inflammatory response</keyword>
<dbReference type="GO" id="GO:0004866">
    <property type="term" value="F:endopeptidase inhibitor activity"/>
    <property type="evidence" value="ECO:0007669"/>
    <property type="project" value="InterPro"/>
</dbReference>
<dbReference type="InterPro" id="IPR008993">
    <property type="entry name" value="TIMP-like_OB-fold"/>
</dbReference>
<dbReference type="FunFam" id="1.50.10.20:FF:000020">
    <property type="entry name" value="Complement C5"/>
    <property type="match status" value="1"/>
</dbReference>
<dbReference type="SMART" id="SM01361">
    <property type="entry name" value="A2M_recep"/>
    <property type="match status" value="1"/>
</dbReference>
<feature type="signal peptide" evidence="9">
    <location>
        <begin position="1"/>
        <end position="18"/>
    </location>
</feature>
<dbReference type="InterPro" id="IPR036595">
    <property type="entry name" value="A-macroglobulin_rcpt-bd_sf"/>
</dbReference>
<dbReference type="InterPro" id="IPR008930">
    <property type="entry name" value="Terpenoid_cyclase/PrenylTrfase"/>
</dbReference>
<evidence type="ECO:0000256" key="3">
    <source>
        <dbReference type="ARBA" id="ARBA00022588"/>
    </source>
</evidence>
<proteinExistence type="predicted"/>
<dbReference type="FunFam" id="2.60.40.1930:FF:000012">
    <property type="entry name" value="Complement C5"/>
    <property type="match status" value="1"/>
</dbReference>
<dbReference type="InterPro" id="IPR001840">
    <property type="entry name" value="Anaphylatoxn_comp_syst_dom"/>
</dbReference>
<dbReference type="InterPro" id="IPR018933">
    <property type="entry name" value="Netrin_module_non-TIMP"/>
</dbReference>
<dbReference type="Proteomes" id="UP000013456">
    <property type="component" value="Chromosome 15"/>
</dbReference>
<keyword evidence="2" id="KW-0964">Secreted</keyword>
<dbReference type="PANTHER" id="PTHR11412">
    <property type="entry name" value="MACROGLOBULIN / COMPLEMENT"/>
    <property type="match status" value="1"/>
</dbReference>
<dbReference type="PANTHER" id="PTHR11412:SF83">
    <property type="entry name" value="COMPLEMENT C5"/>
    <property type="match status" value="1"/>
</dbReference>
<dbReference type="CDD" id="cd00017">
    <property type="entry name" value="ANATO"/>
    <property type="match status" value="1"/>
</dbReference>
<dbReference type="InterPro" id="IPR000020">
    <property type="entry name" value="Anaphylatoxin/fibulin"/>
</dbReference>
<dbReference type="SMART" id="SM00643">
    <property type="entry name" value="C345C"/>
    <property type="match status" value="1"/>
</dbReference>
<dbReference type="InterPro" id="IPR009048">
    <property type="entry name" value="A-macroglobulin_rcpt-bd"/>
</dbReference>
<dbReference type="SUPFAM" id="SSF50242">
    <property type="entry name" value="TIMP-like"/>
    <property type="match status" value="1"/>
</dbReference>
<dbReference type="InterPro" id="IPR013783">
    <property type="entry name" value="Ig-like_fold"/>
</dbReference>
<reference evidence="12" key="1">
    <citation type="journal article" date="2011" name="Nat. Biotechnol.">
        <title>Genome sequencing and comparison of two nonhuman primate animal models, the cynomolgus and Chinese rhesus macaques.</title>
        <authorList>
            <person name="Yan G."/>
            <person name="Zhang G."/>
            <person name="Fang X."/>
            <person name="Zhang Y."/>
            <person name="Li C."/>
            <person name="Ling F."/>
            <person name="Cooper D.N."/>
            <person name="Li Q."/>
            <person name="Li Y."/>
            <person name="van Gool A.J."/>
            <person name="Du H."/>
            <person name="Chen J."/>
            <person name="Chen R."/>
            <person name="Zhang P."/>
            <person name="Huang Z."/>
            <person name="Thompson J.R."/>
            <person name="Meng Y."/>
            <person name="Bai Y."/>
            <person name="Wang J."/>
            <person name="Zhuo M."/>
            <person name="Wang T."/>
            <person name="Huang Y."/>
            <person name="Wei L."/>
            <person name="Li J."/>
            <person name="Wang Z."/>
            <person name="Hu H."/>
            <person name="Yang P."/>
            <person name="Le L."/>
            <person name="Stenson P.D."/>
            <person name="Li B."/>
            <person name="Liu X."/>
            <person name="Ball E.V."/>
            <person name="An N."/>
            <person name="Huang Q."/>
            <person name="Zhang Y."/>
            <person name="Fan W."/>
            <person name="Zhang X."/>
            <person name="Li Y."/>
            <person name="Wang W."/>
            <person name="Katze M.G."/>
            <person name="Su B."/>
            <person name="Nielsen R."/>
            <person name="Yang H."/>
            <person name="Wang J."/>
            <person name="Wang X."/>
            <person name="Wang J."/>
        </authorList>
    </citation>
    <scope>NUCLEOTIDE SEQUENCE [LARGE SCALE GENOMIC DNA]</scope>
    <source>
        <strain evidence="12">CR-5</strain>
    </source>
</reference>
<dbReference type="InterPro" id="IPR041555">
    <property type="entry name" value="MG3"/>
</dbReference>
<dbReference type="Pfam" id="PF01821">
    <property type="entry name" value="ANATO"/>
    <property type="match status" value="1"/>
</dbReference>
<dbReference type="SUPFAM" id="SSF48239">
    <property type="entry name" value="Terpenoid cyclases/Protein prenyltransferases"/>
    <property type="match status" value="1"/>
</dbReference>
<dbReference type="GO" id="GO:0006958">
    <property type="term" value="P:complement activation, classical pathway"/>
    <property type="evidence" value="ECO:0007669"/>
    <property type="project" value="UniProtKB-KW"/>
</dbReference>
<dbReference type="InterPro" id="IPR001599">
    <property type="entry name" value="Macroglobln_a2"/>
</dbReference>
<feature type="domain" description="NTR" evidence="11">
    <location>
        <begin position="1321"/>
        <end position="1462"/>
    </location>
</feature>
<evidence type="ECO:0000256" key="6">
    <source>
        <dbReference type="ARBA" id="ARBA00023157"/>
    </source>
</evidence>
<evidence type="ECO:0000256" key="7">
    <source>
        <dbReference type="ARBA" id="ARBA00023162"/>
    </source>
</evidence>
<keyword evidence="6" id="KW-1015">Disulfide bond</keyword>
<evidence type="ECO:0000256" key="8">
    <source>
        <dbReference type="ARBA" id="ARBA00023198"/>
    </source>
</evidence>
<dbReference type="GO" id="GO:0006954">
    <property type="term" value="P:inflammatory response"/>
    <property type="evidence" value="ECO:0007669"/>
    <property type="project" value="UniProtKB-KW"/>
</dbReference>
<dbReference type="InterPro" id="IPR040839">
    <property type="entry name" value="MG4"/>
</dbReference>
<evidence type="ECO:0000256" key="2">
    <source>
        <dbReference type="ARBA" id="ARBA00022525"/>
    </source>
</evidence>
<dbReference type="SUPFAM" id="SSF49410">
    <property type="entry name" value="Alpha-macroglobulin receptor domain"/>
    <property type="match status" value="1"/>
</dbReference>
<dbReference type="GO" id="GO:0006957">
    <property type="term" value="P:complement activation, alternative pathway"/>
    <property type="evidence" value="ECO:0007669"/>
    <property type="project" value="UniProtKB-KW"/>
</dbReference>
<dbReference type="InterPro" id="IPR018081">
    <property type="entry name" value="Anaphylatoxin_comp_syst"/>
</dbReference>
<dbReference type="InterPro" id="IPR050473">
    <property type="entry name" value="A2M/Complement_sys"/>
</dbReference>
<keyword evidence="7" id="KW-0179">Complement alternate pathway</keyword>
<evidence type="ECO:0000256" key="4">
    <source>
        <dbReference type="ARBA" id="ARBA00022729"/>
    </source>
</evidence>
<dbReference type="Pfam" id="PF07703">
    <property type="entry name" value="A2M_BRD"/>
    <property type="match status" value="1"/>
</dbReference>
<dbReference type="EMBL" id="CM001267">
    <property type="protein sequence ID" value="EHH23816.1"/>
    <property type="molecule type" value="Genomic_DNA"/>
</dbReference>
<feature type="domain" description="Anaphylatoxin-like" evidence="10">
    <location>
        <begin position="552"/>
        <end position="586"/>
    </location>
</feature>
<dbReference type="InterPro" id="IPR011625">
    <property type="entry name" value="A2M_N_BRD"/>
</dbReference>
<dbReference type="InterPro" id="IPR011626">
    <property type="entry name" value="Alpha-macroglobulin_TED"/>
</dbReference>
<sequence length="1462" mass="163957">MGLLGILCFLIFLGKTWGQEQTYVISAPKIFRVGASENIVIQVYGYTEAFDATISIKSYPDKKFSYSSGHVHLSSENKFQNSAVLTDPEGSEIDMVEEIDHIGIISFPDFKIPSNPRYGMWMIQAKYKEDFSTTGTAFFEVKEYVLPHFSVSVEPESNFIGYKNFKNFEITIKARYFYNKVVTEADVYITFGIREDLKDDQKEMMQTAMQNTMLINGIAEVTFDSETAVKELSYYSLEDLNNKYLYIAVTVIESTGGFSEEAEIPGIKYVLSPYKLNLVATPLFLKPGIPYSIKVDGVQVKDALDQLVGGVPVTLNAQTIDVNQETSDLEPRKSVTRVDDGVASFVVNLPSGVTVLEFNVKTDAPDLPDENQAREGYRAIAYSSLSQSYLYIDWTDNHKALLVGEYLNIIVTPKSPYIDKITHYNYLILSKGKIIHFGTREKLSDASYQSINIPVTQNMVPSSRLLVYYIVTGEQTAELVSDSVWLNIEEKCGNQLQVFQFLEKSDLGCGAGGGLNNANVFHLAGLTFLTNANADDSQENAAKYKHLVVKKCCYDGVRINHDETCEQRAARISVGPRCVKAFTECCVVASQLRANNSHKDLQLGRLRICVADTIKAKVFKDVFLEMNIPYSVVRGEQVQLKGTVYNYRTSGMQFCVKMSAVEGICTSESPVIDHQGTKSSKCVRQKVEGSSNHLVTFTVLPLEIGLQNINFSLETSFGKEILVKSLRVVPEGVKRESYSGITLDPRGIYGTISRRKEFPYRIPLDLVPKTEIKRILSVKGLLVGEILSAVLSREGINILTHLPKGSAEAELMSVVPVFYVFHYLETGNHWNIFHSDPLIEKRNLEKKLKEGMVSIMSYRNADYSYSVWKGGSASTCMITNVLAYSTIISPTGMLTAFALRVLGQVHKYVEQNQNSICNSLLWLVENYQLDNGSFKENSQYQPIKLQGTLPVEARENSLYLTAFTVIGIRKAFDICPLVKINTALIKADTFLLENTLPAQSTFTLAISAYALSLGDKTHPQFRSIVSALKREALVKGNPPIYRFWKDSLQHKDSSVPNTGTARMVETTAYALLTSLNLKDINYVNPIIKWLSEEQRYGGGFYSTQDTINAIEGLTEYSLLVKQLRLNMDIDVAYKHKGPLHNYKMTDKNFLGRPVEVLLNDDLVVSTGFGSGLATVHVTTVVHKTSTSEEVCSFYLKIDTQDIEASHYRGYGNSDYKRIVACASYKPSKEESSSGSSHAVMDISLPTGINANEEDLKALVEGVDQLFTDYQIKDGHVILQLNSIPSSDFLCVRFRIFELFEVGFLSPATFTVYEYHRPDKQCTMFYSTSNIKIQKVCEGATCKCIEAYKVIITSITTENVFVKYKATLLDIYKTGEAVAEKDSEITFIKKVTCTNAELVKGRQYLIMGKEALQIKYNFTFRYIYPLDSLTWIEYWPRDTTCSSCQAFLANLDEFAEDIFLNGC</sequence>
<dbReference type="InterPro" id="IPR001134">
    <property type="entry name" value="Netrin_domain"/>
</dbReference>
<dbReference type="InterPro" id="IPR048843">
    <property type="entry name" value="C5_CUB"/>
</dbReference>
<dbReference type="Gene3D" id="1.50.10.20">
    <property type="match status" value="1"/>
</dbReference>
<dbReference type="Gene3D" id="1.20.50.70">
    <property type="match status" value="1"/>
</dbReference>
<dbReference type="SMART" id="SM01359">
    <property type="entry name" value="A2M_N_2"/>
    <property type="match status" value="1"/>
</dbReference>
<dbReference type="SMART" id="SM00104">
    <property type="entry name" value="ANATO"/>
    <property type="match status" value="1"/>
</dbReference>
<organism evidence="12">
    <name type="scientific">Macaca mulatta</name>
    <name type="common">Rhesus macaque</name>
    <dbReference type="NCBI Taxonomy" id="9544"/>
    <lineage>
        <taxon>Eukaryota</taxon>
        <taxon>Metazoa</taxon>
        <taxon>Chordata</taxon>
        <taxon>Craniata</taxon>
        <taxon>Vertebrata</taxon>
        <taxon>Euteleostomi</taxon>
        <taxon>Mammalia</taxon>
        <taxon>Eutheria</taxon>
        <taxon>Euarchontoglires</taxon>
        <taxon>Primates</taxon>
        <taxon>Haplorrhini</taxon>
        <taxon>Catarrhini</taxon>
        <taxon>Cercopithecidae</taxon>
        <taxon>Cercopithecinae</taxon>
        <taxon>Macaca</taxon>
    </lineage>
</organism>
<dbReference type="Gene3D" id="2.60.40.10">
    <property type="entry name" value="Immunoglobulins"/>
    <property type="match status" value="2"/>
</dbReference>
<keyword evidence="3" id="KW-0391">Immunity</keyword>
<dbReference type="Pfam" id="PF17791">
    <property type="entry name" value="MG3"/>
    <property type="match status" value="1"/>
</dbReference>
<dbReference type="GO" id="GO:0005615">
    <property type="term" value="C:extracellular space"/>
    <property type="evidence" value="ECO:0007669"/>
    <property type="project" value="InterPro"/>
</dbReference>
<keyword evidence="3" id="KW-0399">Innate immunity</keyword>
<accession>G7NG17</accession>
<dbReference type="Gene3D" id="2.60.40.1930">
    <property type="match status" value="2"/>
</dbReference>
<feature type="chain" id="PRO_5003501182" evidence="9">
    <location>
        <begin position="19"/>
        <end position="1462"/>
    </location>
</feature>
<name>G7NG17_MACMU</name>
<dbReference type="Pfam" id="PF07678">
    <property type="entry name" value="TED_complement"/>
    <property type="match status" value="1"/>
</dbReference>
<protein>
    <submittedName>
        <fullName evidence="12">C3 and PZP-like alpha-2-macroglobulin domain-containing protein 4</fullName>
    </submittedName>
</protein>
<dbReference type="Gene3D" id="2.60.40.1940">
    <property type="match status" value="1"/>
</dbReference>
<dbReference type="FunFam" id="2.60.40.690:FF:000007">
    <property type="entry name" value="Complement C5"/>
    <property type="match status" value="1"/>
</dbReference>
<evidence type="ECO:0000256" key="5">
    <source>
        <dbReference type="ARBA" id="ARBA00022875"/>
    </source>
</evidence>
<dbReference type="SMART" id="SM01360">
    <property type="entry name" value="A2M"/>
    <property type="match status" value="1"/>
</dbReference>
<evidence type="ECO:0000256" key="1">
    <source>
        <dbReference type="ARBA" id="ARBA00004613"/>
    </source>
</evidence>
<keyword evidence="4 9" id="KW-0732">Signal</keyword>
<dbReference type="Pfam" id="PF21309">
    <property type="entry name" value="C5_CUB"/>
    <property type="match status" value="1"/>
</dbReference>
<dbReference type="Pfam" id="PF07677">
    <property type="entry name" value="A2M_recep"/>
    <property type="match status" value="1"/>
</dbReference>
<dbReference type="FunFam" id="2.60.40.10:FF:001848">
    <property type="entry name" value="Complement component C5"/>
    <property type="match status" value="1"/>
</dbReference>
<evidence type="ECO:0000256" key="9">
    <source>
        <dbReference type="SAM" id="SignalP"/>
    </source>
</evidence>
<dbReference type="Pfam" id="PF00207">
    <property type="entry name" value="A2M"/>
    <property type="match status" value="1"/>
</dbReference>
<dbReference type="PROSITE" id="PS01177">
    <property type="entry name" value="ANAPHYLATOXIN_1"/>
    <property type="match status" value="1"/>
</dbReference>
<dbReference type="Pfam" id="PF17789">
    <property type="entry name" value="MG4"/>
    <property type="match status" value="1"/>
</dbReference>
<evidence type="ECO:0000259" key="11">
    <source>
        <dbReference type="PROSITE" id="PS50189"/>
    </source>
</evidence>
<keyword evidence="5" id="KW-0180">Complement pathway</keyword>
<dbReference type="Pfam" id="PF01759">
    <property type="entry name" value="NTR"/>
    <property type="match status" value="1"/>
</dbReference>
<dbReference type="FunFam" id="2.60.40.1940:FF:000001">
    <property type="entry name" value="Complement component C3"/>
    <property type="match status" value="1"/>
</dbReference>